<dbReference type="SUPFAM" id="SSF46689">
    <property type="entry name" value="Homeodomain-like"/>
    <property type="match status" value="1"/>
</dbReference>
<sequence>MNNNYFTSSLNEYSLPYNYSSEYSLLYPSTYFYSSLLQPPCPVHSPHILYTPPTSSSSSSSSMNISPLSYTFYQQQESQVVRSPYVQQQTNIHSDIDRTPLRRHQCFKKNELQILHQAFIHDPHPSTDDLQQLAVQLKVSIEKIRQWFKNRRHSDKQKKRTIRTTQTSTNI</sequence>
<keyword evidence="1 2" id="KW-0539">Nucleus</keyword>
<dbReference type="GO" id="GO:0003677">
    <property type="term" value="F:DNA binding"/>
    <property type="evidence" value="ECO:0007669"/>
    <property type="project" value="UniProtKB-UniRule"/>
</dbReference>
<protein>
    <recommendedName>
        <fullName evidence="4">Homeobox domain-containing protein</fullName>
    </recommendedName>
</protein>
<dbReference type="SMART" id="SM00389">
    <property type="entry name" value="HOX"/>
    <property type="match status" value="1"/>
</dbReference>
<evidence type="ECO:0000256" key="3">
    <source>
        <dbReference type="SAM" id="MobiDB-lite"/>
    </source>
</evidence>
<dbReference type="InterPro" id="IPR009057">
    <property type="entry name" value="Homeodomain-like_sf"/>
</dbReference>
<feature type="DNA-binding region" description="Homeobox" evidence="1">
    <location>
        <begin position="100"/>
        <end position="159"/>
    </location>
</feature>
<gene>
    <name evidence="6" type="ORF">FNK824_LOCUS21795</name>
    <name evidence="5" type="ORF">SEV965_LOCUS36300</name>
</gene>
<evidence type="ECO:0000313" key="5">
    <source>
        <dbReference type="EMBL" id="CAF1505621.1"/>
    </source>
</evidence>
<comment type="caution">
    <text evidence="6">The sequence shown here is derived from an EMBL/GenBank/DDBJ whole genome shotgun (WGS) entry which is preliminary data.</text>
</comment>
<evidence type="ECO:0000259" key="4">
    <source>
        <dbReference type="PROSITE" id="PS50071"/>
    </source>
</evidence>
<dbReference type="AlphaFoldDB" id="A0A819J449"/>
<name>A0A819J449_9BILA</name>
<accession>A0A819J449</accession>
<dbReference type="PROSITE" id="PS50071">
    <property type="entry name" value="HOMEOBOX_2"/>
    <property type="match status" value="1"/>
</dbReference>
<feature type="region of interest" description="Disordered" evidence="3">
    <location>
        <begin position="151"/>
        <end position="171"/>
    </location>
</feature>
<dbReference type="EMBL" id="CAJOBE010004276">
    <property type="protein sequence ID" value="CAF3924374.1"/>
    <property type="molecule type" value="Genomic_DNA"/>
</dbReference>
<dbReference type="Proteomes" id="UP000663874">
    <property type="component" value="Unassembled WGS sequence"/>
</dbReference>
<organism evidence="6 7">
    <name type="scientific">Rotaria sordida</name>
    <dbReference type="NCBI Taxonomy" id="392033"/>
    <lineage>
        <taxon>Eukaryota</taxon>
        <taxon>Metazoa</taxon>
        <taxon>Spiralia</taxon>
        <taxon>Gnathifera</taxon>
        <taxon>Rotifera</taxon>
        <taxon>Eurotatoria</taxon>
        <taxon>Bdelloidea</taxon>
        <taxon>Philodinida</taxon>
        <taxon>Philodinidae</taxon>
        <taxon>Rotaria</taxon>
    </lineage>
</organism>
<proteinExistence type="predicted"/>
<dbReference type="InterPro" id="IPR001356">
    <property type="entry name" value="HD"/>
</dbReference>
<feature type="compositionally biased region" description="Basic residues" evidence="3">
    <location>
        <begin position="151"/>
        <end position="162"/>
    </location>
</feature>
<evidence type="ECO:0000313" key="7">
    <source>
        <dbReference type="Proteomes" id="UP000663874"/>
    </source>
</evidence>
<feature type="domain" description="Homeobox" evidence="4">
    <location>
        <begin position="98"/>
        <end position="158"/>
    </location>
</feature>
<dbReference type="Pfam" id="PF00046">
    <property type="entry name" value="Homeodomain"/>
    <property type="match status" value="1"/>
</dbReference>
<dbReference type="GO" id="GO:0005634">
    <property type="term" value="C:nucleus"/>
    <property type="evidence" value="ECO:0007669"/>
    <property type="project" value="UniProtKB-SubCell"/>
</dbReference>
<keyword evidence="1 2" id="KW-0238">DNA-binding</keyword>
<dbReference type="EMBL" id="CAJNOU010006474">
    <property type="protein sequence ID" value="CAF1505621.1"/>
    <property type="molecule type" value="Genomic_DNA"/>
</dbReference>
<comment type="subcellular location">
    <subcellularLocation>
        <location evidence="1 2">Nucleus</location>
    </subcellularLocation>
</comment>
<reference evidence="6" key="1">
    <citation type="submission" date="2021-02" db="EMBL/GenBank/DDBJ databases">
        <authorList>
            <person name="Nowell W R."/>
        </authorList>
    </citation>
    <scope>NUCLEOTIDE SEQUENCE</scope>
</reference>
<evidence type="ECO:0000313" key="6">
    <source>
        <dbReference type="EMBL" id="CAF3924374.1"/>
    </source>
</evidence>
<evidence type="ECO:0000256" key="1">
    <source>
        <dbReference type="PROSITE-ProRule" id="PRU00108"/>
    </source>
</evidence>
<dbReference type="Proteomes" id="UP000663889">
    <property type="component" value="Unassembled WGS sequence"/>
</dbReference>
<dbReference type="Gene3D" id="1.10.10.60">
    <property type="entry name" value="Homeodomain-like"/>
    <property type="match status" value="1"/>
</dbReference>
<evidence type="ECO:0000256" key="2">
    <source>
        <dbReference type="RuleBase" id="RU000682"/>
    </source>
</evidence>
<dbReference type="CDD" id="cd00086">
    <property type="entry name" value="homeodomain"/>
    <property type="match status" value="1"/>
</dbReference>
<keyword evidence="1 2" id="KW-0371">Homeobox</keyword>